<comment type="caution">
    <text evidence="2">The sequence shown here is derived from an EMBL/GenBank/DDBJ whole genome shotgun (WGS) entry which is preliminary data.</text>
</comment>
<organism evidence="2 3">
    <name type="scientific">Chryseosolibacter histidini</name>
    <dbReference type="NCBI Taxonomy" id="2782349"/>
    <lineage>
        <taxon>Bacteria</taxon>
        <taxon>Pseudomonadati</taxon>
        <taxon>Bacteroidota</taxon>
        <taxon>Cytophagia</taxon>
        <taxon>Cytophagales</taxon>
        <taxon>Chryseotaleaceae</taxon>
        <taxon>Chryseosolibacter</taxon>
    </lineage>
</organism>
<dbReference type="InterPro" id="IPR001387">
    <property type="entry name" value="Cro/C1-type_HTH"/>
</dbReference>
<dbReference type="PROSITE" id="PS50943">
    <property type="entry name" value="HTH_CROC1"/>
    <property type="match status" value="1"/>
</dbReference>
<dbReference type="AlphaFoldDB" id="A0AAP2GHH4"/>
<dbReference type="SUPFAM" id="SSF47413">
    <property type="entry name" value="lambda repressor-like DNA-binding domains"/>
    <property type="match status" value="1"/>
</dbReference>
<dbReference type="Gene3D" id="1.10.260.40">
    <property type="entry name" value="lambda repressor-like DNA-binding domains"/>
    <property type="match status" value="1"/>
</dbReference>
<reference evidence="2 3" key="1">
    <citation type="submission" date="2021-05" db="EMBL/GenBank/DDBJ databases">
        <title>A Polyphasic approach of four new species of the genus Ohtaekwangia: Ohtaekwangia histidinii sp. nov., Ohtaekwangia cretensis sp. nov., Ohtaekwangia indiensis sp. nov., Ohtaekwangia reichenbachii sp. nov. from diverse environment.</title>
        <authorList>
            <person name="Octaviana S."/>
        </authorList>
    </citation>
    <scope>NUCLEOTIDE SEQUENCE [LARGE SCALE GENOMIC DNA]</scope>
    <source>
        <strain evidence="2 3">PWU4</strain>
    </source>
</reference>
<dbReference type="InterPro" id="IPR010982">
    <property type="entry name" value="Lambda_DNA-bd_dom_sf"/>
</dbReference>
<sequence length="84" mass="9579">MNIGIAPDQGFEKFMQNVGSGLRHVREAQKRDIHTVAEAVAIPHEQLDLIEQGKFNWEVQLIARLCNYYEVTVKEVMSHGKTTL</sequence>
<evidence type="ECO:0000313" key="2">
    <source>
        <dbReference type="EMBL" id="MBT1696069.1"/>
    </source>
</evidence>
<keyword evidence="3" id="KW-1185">Reference proteome</keyword>
<protein>
    <submittedName>
        <fullName evidence="2">Helix-turn-helix domain-containing protein</fullName>
    </submittedName>
</protein>
<evidence type="ECO:0000313" key="3">
    <source>
        <dbReference type="Proteomes" id="UP001319200"/>
    </source>
</evidence>
<dbReference type="GO" id="GO:0003677">
    <property type="term" value="F:DNA binding"/>
    <property type="evidence" value="ECO:0007669"/>
    <property type="project" value="InterPro"/>
</dbReference>
<accession>A0AAP2GHH4</accession>
<name>A0AAP2GHH4_9BACT</name>
<dbReference type="Proteomes" id="UP001319200">
    <property type="component" value="Unassembled WGS sequence"/>
</dbReference>
<evidence type="ECO:0000259" key="1">
    <source>
        <dbReference type="PROSITE" id="PS50943"/>
    </source>
</evidence>
<feature type="domain" description="HTH cro/C1-type" evidence="1">
    <location>
        <begin position="22"/>
        <end position="76"/>
    </location>
</feature>
<proteinExistence type="predicted"/>
<dbReference type="RefSeq" id="WP_254161018.1">
    <property type="nucleotide sequence ID" value="NZ_JAHESF010000003.1"/>
</dbReference>
<dbReference type="CDD" id="cd00093">
    <property type="entry name" value="HTH_XRE"/>
    <property type="match status" value="1"/>
</dbReference>
<dbReference type="EMBL" id="JAHESF010000003">
    <property type="protein sequence ID" value="MBT1696069.1"/>
    <property type="molecule type" value="Genomic_DNA"/>
</dbReference>
<gene>
    <name evidence="2" type="ORF">KK083_04220</name>
</gene>